<keyword evidence="3" id="KW-0143">Chaperone</keyword>
<dbReference type="CDD" id="cd06257">
    <property type="entry name" value="DnaJ"/>
    <property type="match status" value="1"/>
</dbReference>
<keyword evidence="2 6" id="KW-0238">DNA-binding</keyword>
<evidence type="ECO:0000256" key="3">
    <source>
        <dbReference type="ARBA" id="ARBA00023186"/>
    </source>
</evidence>
<dbReference type="GO" id="GO:0042026">
    <property type="term" value="P:protein refolding"/>
    <property type="evidence" value="ECO:0007669"/>
    <property type="project" value="TreeGrafter"/>
</dbReference>
<keyword evidence="1" id="KW-0963">Cytoplasm</keyword>
<dbReference type="InterPro" id="IPR001623">
    <property type="entry name" value="DnaJ_domain"/>
</dbReference>
<name>A0A1M4T057_9RHOB</name>
<dbReference type="GO" id="GO:0003677">
    <property type="term" value="F:DNA binding"/>
    <property type="evidence" value="ECO:0007669"/>
    <property type="project" value="UniProtKB-KW"/>
</dbReference>
<dbReference type="Gene3D" id="1.10.287.110">
    <property type="entry name" value="DnaJ domain"/>
    <property type="match status" value="1"/>
</dbReference>
<keyword evidence="7" id="KW-1185">Reference proteome</keyword>
<dbReference type="STRING" id="1486859.SAMN05444273_101254"/>
<dbReference type="PRINTS" id="PR00625">
    <property type="entry name" value="JDOMAIN"/>
</dbReference>
<evidence type="ECO:0000256" key="4">
    <source>
        <dbReference type="SAM" id="MobiDB-lite"/>
    </source>
</evidence>
<dbReference type="Gene3D" id="2.60.260.20">
    <property type="entry name" value="Urease metallochaperone UreE, N-terminal domain"/>
    <property type="match status" value="2"/>
</dbReference>
<reference evidence="7" key="1">
    <citation type="submission" date="2016-11" db="EMBL/GenBank/DDBJ databases">
        <authorList>
            <person name="Varghese N."/>
            <person name="Submissions S."/>
        </authorList>
    </citation>
    <scope>NUCLEOTIDE SEQUENCE [LARGE SCALE GENOMIC DNA]</scope>
    <source>
        <strain evidence="7">DSM 100566</strain>
    </source>
</reference>
<protein>
    <submittedName>
        <fullName evidence="6">Curved DNA-binding protein</fullName>
    </submittedName>
</protein>
<evidence type="ECO:0000259" key="5">
    <source>
        <dbReference type="PROSITE" id="PS50076"/>
    </source>
</evidence>
<accession>A0A1M4T057</accession>
<dbReference type="GO" id="GO:0051082">
    <property type="term" value="F:unfolded protein binding"/>
    <property type="evidence" value="ECO:0007669"/>
    <property type="project" value="InterPro"/>
</dbReference>
<dbReference type="EMBL" id="FQUV01000001">
    <property type="protein sequence ID" value="SHE37841.1"/>
    <property type="molecule type" value="Genomic_DNA"/>
</dbReference>
<dbReference type="SMART" id="SM00271">
    <property type="entry name" value="DnaJ"/>
    <property type="match status" value="1"/>
</dbReference>
<dbReference type="PROSITE" id="PS50076">
    <property type="entry name" value="DNAJ_2"/>
    <property type="match status" value="1"/>
</dbReference>
<dbReference type="PROSITE" id="PS00636">
    <property type="entry name" value="DNAJ_1"/>
    <property type="match status" value="1"/>
</dbReference>
<dbReference type="InterPro" id="IPR036869">
    <property type="entry name" value="J_dom_sf"/>
</dbReference>
<dbReference type="Pfam" id="PF01556">
    <property type="entry name" value="DnaJ_C"/>
    <property type="match status" value="1"/>
</dbReference>
<evidence type="ECO:0000256" key="1">
    <source>
        <dbReference type="ARBA" id="ARBA00022490"/>
    </source>
</evidence>
<dbReference type="PANTHER" id="PTHR43096">
    <property type="entry name" value="DNAJ HOMOLOG 1, MITOCHONDRIAL-RELATED"/>
    <property type="match status" value="1"/>
</dbReference>
<dbReference type="InterPro" id="IPR018253">
    <property type="entry name" value="DnaJ_domain_CS"/>
</dbReference>
<gene>
    <name evidence="6" type="ORF">SAMN05444273_101254</name>
</gene>
<evidence type="ECO:0000313" key="6">
    <source>
        <dbReference type="EMBL" id="SHE37841.1"/>
    </source>
</evidence>
<dbReference type="InterPro" id="IPR002939">
    <property type="entry name" value="DnaJ_C"/>
</dbReference>
<dbReference type="Proteomes" id="UP000184144">
    <property type="component" value="Unassembled WGS sequence"/>
</dbReference>
<dbReference type="InterPro" id="IPR008971">
    <property type="entry name" value="HSP40/DnaJ_pept-bd"/>
</dbReference>
<dbReference type="RefSeq" id="WP_073139278.1">
    <property type="nucleotide sequence ID" value="NZ_FQUV01000001.1"/>
</dbReference>
<sequence length="316" mass="34239">MDYKDYYKALGVDRTATQDEIKKAYRKLARKYHPDVNADQDADAKFKEAGEAFAVLGDAEKRAAYDALGAEPPRGGQGFRPPPDWEQGYQFSDPPHGAGGPEDAAFSDFFENLFRSGARAEGRTSGMRAAGQDQHARVTLDIGDAFNGTSRVLTMRVPEMDDAGRMMLKDRNVSVKIPKGVREGQHIRLKGKGSPGIGGGPAGDLFLEVAFAPHPTYRIDGRDIYVDLPVTPWEAALGGKVTMPTPGGEVGITIPENARTGQKLRLKGRGLPGKLAGDLYAVLKIVNPPTTTQAGQALYEQMAKEMSFDPRKSMEA</sequence>
<feature type="domain" description="J" evidence="5">
    <location>
        <begin position="5"/>
        <end position="69"/>
    </location>
</feature>
<feature type="region of interest" description="Disordered" evidence="4">
    <location>
        <begin position="68"/>
        <end position="102"/>
    </location>
</feature>
<dbReference type="FunFam" id="2.60.260.20:FF:000008">
    <property type="entry name" value="Curved DNA-binding protein"/>
    <property type="match status" value="1"/>
</dbReference>
<dbReference type="PANTHER" id="PTHR43096:SF52">
    <property type="entry name" value="DNAJ HOMOLOG 1, MITOCHONDRIAL-RELATED"/>
    <property type="match status" value="1"/>
</dbReference>
<dbReference type="SUPFAM" id="SSF49493">
    <property type="entry name" value="HSP40/DnaJ peptide-binding domain"/>
    <property type="match status" value="2"/>
</dbReference>
<dbReference type="SUPFAM" id="SSF46565">
    <property type="entry name" value="Chaperone J-domain"/>
    <property type="match status" value="1"/>
</dbReference>
<dbReference type="GO" id="GO:0005737">
    <property type="term" value="C:cytoplasm"/>
    <property type="evidence" value="ECO:0007669"/>
    <property type="project" value="TreeGrafter"/>
</dbReference>
<evidence type="ECO:0000313" key="7">
    <source>
        <dbReference type="Proteomes" id="UP000184144"/>
    </source>
</evidence>
<dbReference type="OrthoDB" id="9779889at2"/>
<dbReference type="Pfam" id="PF00226">
    <property type="entry name" value="DnaJ"/>
    <property type="match status" value="1"/>
</dbReference>
<proteinExistence type="predicted"/>
<organism evidence="6 7">
    <name type="scientific">Litoreibacter ascidiaceicola</name>
    <dbReference type="NCBI Taxonomy" id="1486859"/>
    <lineage>
        <taxon>Bacteria</taxon>
        <taxon>Pseudomonadati</taxon>
        <taxon>Pseudomonadota</taxon>
        <taxon>Alphaproteobacteria</taxon>
        <taxon>Rhodobacterales</taxon>
        <taxon>Roseobacteraceae</taxon>
        <taxon>Litoreibacter</taxon>
    </lineage>
</organism>
<dbReference type="CDD" id="cd10747">
    <property type="entry name" value="DnaJ_C"/>
    <property type="match status" value="1"/>
</dbReference>
<dbReference type="AlphaFoldDB" id="A0A1M4T057"/>
<evidence type="ECO:0000256" key="2">
    <source>
        <dbReference type="ARBA" id="ARBA00023125"/>
    </source>
</evidence>